<dbReference type="CDD" id="cd06170">
    <property type="entry name" value="LuxR_C_like"/>
    <property type="match status" value="1"/>
</dbReference>
<dbReference type="GO" id="GO:0006355">
    <property type="term" value="P:regulation of DNA-templated transcription"/>
    <property type="evidence" value="ECO:0007669"/>
    <property type="project" value="InterPro"/>
</dbReference>
<dbReference type="InterPro" id="IPR039420">
    <property type="entry name" value="WalR-like"/>
</dbReference>
<dbReference type="Pfam" id="PF00072">
    <property type="entry name" value="Response_reg"/>
    <property type="match status" value="1"/>
</dbReference>
<dbReference type="InterPro" id="IPR011006">
    <property type="entry name" value="CheY-like_superfamily"/>
</dbReference>
<evidence type="ECO:0000256" key="1">
    <source>
        <dbReference type="ARBA" id="ARBA00022553"/>
    </source>
</evidence>
<comment type="caution">
    <text evidence="6">The sequence shown here is derived from an EMBL/GenBank/DDBJ whole genome shotgun (WGS) entry which is preliminary data.</text>
</comment>
<proteinExistence type="predicted"/>
<keyword evidence="7" id="KW-1185">Reference proteome</keyword>
<reference evidence="6 7" key="1">
    <citation type="submission" date="2019-10" db="EMBL/GenBank/DDBJ databases">
        <title>Actinomadura rubteroloni sp. nov. and Actinomadura macrotermitis sp. nov., isolated from the gut of fungus growing-termite Macrotermes natalensis.</title>
        <authorList>
            <person name="Benndorf R."/>
            <person name="Martin K."/>
            <person name="Kuefner M."/>
            <person name="De Beer W."/>
            <person name="Kaster A.-K."/>
            <person name="Vollmers J."/>
            <person name="Poulsen M."/>
            <person name="Beemelmanns C."/>
        </authorList>
    </citation>
    <scope>NUCLEOTIDE SEQUENCE [LARGE SCALE GENOMIC DNA]</scope>
    <source>
        <strain evidence="6 7">RB68</strain>
    </source>
</reference>
<dbReference type="InterPro" id="IPR016032">
    <property type="entry name" value="Sig_transdc_resp-reg_C-effctor"/>
</dbReference>
<dbReference type="PANTHER" id="PTHR43214">
    <property type="entry name" value="TWO-COMPONENT RESPONSE REGULATOR"/>
    <property type="match status" value="1"/>
</dbReference>
<dbReference type="SMART" id="SM00448">
    <property type="entry name" value="REC"/>
    <property type="match status" value="1"/>
</dbReference>
<dbReference type="PROSITE" id="PS50043">
    <property type="entry name" value="HTH_LUXR_2"/>
    <property type="match status" value="1"/>
</dbReference>
<evidence type="ECO:0000256" key="2">
    <source>
        <dbReference type="ARBA" id="ARBA00023125"/>
    </source>
</evidence>
<dbReference type="PROSITE" id="PS00622">
    <property type="entry name" value="HTH_LUXR_1"/>
    <property type="match status" value="1"/>
</dbReference>
<accession>A0A7K0BUM5</accession>
<keyword evidence="2" id="KW-0238">DNA-binding</keyword>
<dbReference type="SUPFAM" id="SSF46894">
    <property type="entry name" value="C-terminal effector domain of the bipartite response regulators"/>
    <property type="match status" value="1"/>
</dbReference>
<evidence type="ECO:0000313" key="6">
    <source>
        <dbReference type="EMBL" id="MQY04582.1"/>
    </source>
</evidence>
<dbReference type="InterPro" id="IPR001789">
    <property type="entry name" value="Sig_transdc_resp-reg_receiver"/>
</dbReference>
<dbReference type="PROSITE" id="PS50110">
    <property type="entry name" value="RESPONSE_REGULATORY"/>
    <property type="match status" value="1"/>
</dbReference>
<dbReference type="PRINTS" id="PR00038">
    <property type="entry name" value="HTHLUXR"/>
</dbReference>
<sequence length="217" mass="22951">MISLVLVDDHALLLDGLRGMFEAQDGIEIAGTAGDSAGALELVARARPDVLLLDVSIVGAPVTETVAAVRRISPQTRIVVLSMQDDPRLVTELIALGVSGYLLKSAGWEELLAAVRMPRGHEDRLLLSVSRRSLLELGGSAAAPPGPLSKRETEILMLTAAGLSNIQIGSKLGLTEATVKRHLHNVFGKLGAASRIEAVNRAKELRLIPAGTRPRPG</sequence>
<dbReference type="OrthoDB" id="9808843at2"/>
<gene>
    <name evidence="6" type="primary">liaR_7</name>
    <name evidence="6" type="ORF">ACRB68_26380</name>
</gene>
<name>A0A7K0BUM5_9ACTN</name>
<feature type="domain" description="Response regulatory" evidence="5">
    <location>
        <begin position="3"/>
        <end position="119"/>
    </location>
</feature>
<feature type="modified residue" description="4-aspartylphosphate" evidence="3">
    <location>
        <position position="54"/>
    </location>
</feature>
<dbReference type="CDD" id="cd17535">
    <property type="entry name" value="REC_NarL-like"/>
    <property type="match status" value="1"/>
</dbReference>
<dbReference type="InterPro" id="IPR058245">
    <property type="entry name" value="NreC/VraR/RcsB-like_REC"/>
</dbReference>
<dbReference type="Pfam" id="PF00196">
    <property type="entry name" value="GerE"/>
    <property type="match status" value="1"/>
</dbReference>
<evidence type="ECO:0000256" key="3">
    <source>
        <dbReference type="PROSITE-ProRule" id="PRU00169"/>
    </source>
</evidence>
<dbReference type="EMBL" id="WEGH01000002">
    <property type="protein sequence ID" value="MQY04582.1"/>
    <property type="molecule type" value="Genomic_DNA"/>
</dbReference>
<evidence type="ECO:0000259" key="4">
    <source>
        <dbReference type="PROSITE" id="PS50043"/>
    </source>
</evidence>
<feature type="domain" description="HTH luxR-type" evidence="4">
    <location>
        <begin position="141"/>
        <end position="206"/>
    </location>
</feature>
<organism evidence="6 7">
    <name type="scientific">Actinomadura macrotermitis</name>
    <dbReference type="NCBI Taxonomy" id="2585200"/>
    <lineage>
        <taxon>Bacteria</taxon>
        <taxon>Bacillati</taxon>
        <taxon>Actinomycetota</taxon>
        <taxon>Actinomycetes</taxon>
        <taxon>Streptosporangiales</taxon>
        <taxon>Thermomonosporaceae</taxon>
        <taxon>Actinomadura</taxon>
    </lineage>
</organism>
<dbReference type="InterPro" id="IPR000792">
    <property type="entry name" value="Tscrpt_reg_LuxR_C"/>
</dbReference>
<protein>
    <submittedName>
        <fullName evidence="6">Transcriptional regulatory protein LiaR</fullName>
    </submittedName>
</protein>
<dbReference type="AlphaFoldDB" id="A0A7K0BUM5"/>
<evidence type="ECO:0000259" key="5">
    <source>
        <dbReference type="PROSITE" id="PS50110"/>
    </source>
</evidence>
<dbReference type="SMART" id="SM00421">
    <property type="entry name" value="HTH_LUXR"/>
    <property type="match status" value="1"/>
</dbReference>
<dbReference type="Gene3D" id="3.40.50.2300">
    <property type="match status" value="1"/>
</dbReference>
<dbReference type="Proteomes" id="UP000487268">
    <property type="component" value="Unassembled WGS sequence"/>
</dbReference>
<keyword evidence="1 3" id="KW-0597">Phosphoprotein</keyword>
<dbReference type="SUPFAM" id="SSF52172">
    <property type="entry name" value="CheY-like"/>
    <property type="match status" value="1"/>
</dbReference>
<dbReference type="GO" id="GO:0000160">
    <property type="term" value="P:phosphorelay signal transduction system"/>
    <property type="evidence" value="ECO:0007669"/>
    <property type="project" value="InterPro"/>
</dbReference>
<evidence type="ECO:0000313" key="7">
    <source>
        <dbReference type="Proteomes" id="UP000487268"/>
    </source>
</evidence>
<dbReference type="RefSeq" id="WP_153532787.1">
    <property type="nucleotide sequence ID" value="NZ_WEGH01000002.1"/>
</dbReference>
<dbReference type="GO" id="GO:0003677">
    <property type="term" value="F:DNA binding"/>
    <property type="evidence" value="ECO:0007669"/>
    <property type="project" value="UniProtKB-KW"/>
</dbReference>